<dbReference type="InterPro" id="IPR005672">
    <property type="entry name" value="Phosphate_PstA"/>
</dbReference>
<dbReference type="OrthoDB" id="9775069at2"/>
<feature type="region of interest" description="Disordered" evidence="11">
    <location>
        <begin position="1"/>
        <end position="24"/>
    </location>
</feature>
<dbReference type="Gene3D" id="1.10.3720.10">
    <property type="entry name" value="MetI-like"/>
    <property type="match status" value="1"/>
</dbReference>
<comment type="function">
    <text evidence="1">Part of the binding-protein-dependent transport system for phosphate; probably responsible for the translocation of the substrate across the membrane.</text>
</comment>
<dbReference type="RefSeq" id="WP_132820475.1">
    <property type="nucleotide sequence ID" value="NZ_SMKI01000324.1"/>
</dbReference>
<gene>
    <name evidence="13" type="primary">pstA</name>
    <name evidence="13" type="ORF">E1283_25395</name>
</gene>
<evidence type="ECO:0000313" key="14">
    <source>
        <dbReference type="Proteomes" id="UP000295345"/>
    </source>
</evidence>
<evidence type="ECO:0000256" key="8">
    <source>
        <dbReference type="ARBA" id="ARBA00022989"/>
    </source>
</evidence>
<dbReference type="PROSITE" id="PS50928">
    <property type="entry name" value="ABC_TM1"/>
    <property type="match status" value="1"/>
</dbReference>
<feature type="transmembrane region" description="Helical" evidence="10">
    <location>
        <begin position="91"/>
        <end position="116"/>
    </location>
</feature>
<evidence type="ECO:0000256" key="5">
    <source>
        <dbReference type="ARBA" id="ARBA00022475"/>
    </source>
</evidence>
<evidence type="ECO:0000256" key="1">
    <source>
        <dbReference type="ARBA" id="ARBA00003510"/>
    </source>
</evidence>
<evidence type="ECO:0000256" key="4">
    <source>
        <dbReference type="ARBA" id="ARBA00022448"/>
    </source>
</evidence>
<evidence type="ECO:0000256" key="2">
    <source>
        <dbReference type="ARBA" id="ARBA00004651"/>
    </source>
</evidence>
<dbReference type="GO" id="GO:0035435">
    <property type="term" value="P:phosphate ion transmembrane transport"/>
    <property type="evidence" value="ECO:0007669"/>
    <property type="project" value="InterPro"/>
</dbReference>
<dbReference type="AlphaFoldDB" id="A0A4R4T3N0"/>
<dbReference type="Proteomes" id="UP000295345">
    <property type="component" value="Unassembled WGS sequence"/>
</dbReference>
<keyword evidence="4" id="KW-0813">Transport</keyword>
<evidence type="ECO:0000313" key="13">
    <source>
        <dbReference type="EMBL" id="TDC69894.1"/>
    </source>
</evidence>
<dbReference type="PANTHER" id="PTHR42922">
    <property type="entry name" value="PHOSPHATE TRANSPORT SYSTEM PERMEASE PROTEIN PSTA"/>
    <property type="match status" value="1"/>
</dbReference>
<name>A0A4R4T3N0_9ACTN</name>
<sequence length="366" mass="38881">MSTTPTTSESREAGPVGPDKADLQPARLTHGSLPRRAAPGVLLAAAVLGAALWLLGVFGPVAATLLAAALYTAGLYLWSRSVEGARKAFDRFVTAMVTSAFLLALLPLVSVLFTVFDRGFERFDAEFFTYSMRNVVGEGGGVHHALFGTLIITGLATLIAVPIGMLTAIYLVEYGRGRLARYITFFVDVMTGIPSIVAGLFAVALFQLFLGPAARMGVMGAVALSVLMIPIVVRSTEEMLKLVPNELREASFALAVPKWRTIMKVVLPTAAAGIGSGVTLAIARVIGETAPLLVAVGMTTSDNFNPFDGRMATLSVFSYTQYASPGVPPVFSLDRAWAAALTLILIVMVLNLLARLIARFFAPKTR</sequence>
<keyword evidence="7 10" id="KW-0812">Transmembrane</keyword>
<dbReference type="NCBIfam" id="TIGR00974">
    <property type="entry name" value="3a0107s02c"/>
    <property type="match status" value="1"/>
</dbReference>
<accession>A0A4R4T3N0</accession>
<dbReference type="PANTHER" id="PTHR42922:SF1">
    <property type="entry name" value="PHOSPHATE TRANSPORT SYSTEM PERMEASE PROTEIN PSTA"/>
    <property type="match status" value="1"/>
</dbReference>
<keyword evidence="14" id="KW-1185">Reference proteome</keyword>
<evidence type="ECO:0000256" key="11">
    <source>
        <dbReference type="SAM" id="MobiDB-lite"/>
    </source>
</evidence>
<feature type="transmembrane region" description="Helical" evidence="10">
    <location>
        <begin position="61"/>
        <end position="79"/>
    </location>
</feature>
<feature type="domain" description="ABC transmembrane type-1" evidence="12">
    <location>
        <begin position="146"/>
        <end position="354"/>
    </location>
</feature>
<dbReference type="InterPro" id="IPR035906">
    <property type="entry name" value="MetI-like_sf"/>
</dbReference>
<evidence type="ECO:0000256" key="6">
    <source>
        <dbReference type="ARBA" id="ARBA00022592"/>
    </source>
</evidence>
<feature type="transmembrane region" description="Helical" evidence="10">
    <location>
        <begin position="183"/>
        <end position="210"/>
    </location>
</feature>
<dbReference type="InterPro" id="IPR051408">
    <property type="entry name" value="Phosphate_transprt_permease"/>
</dbReference>
<dbReference type="InterPro" id="IPR000515">
    <property type="entry name" value="MetI-like"/>
</dbReference>
<evidence type="ECO:0000256" key="10">
    <source>
        <dbReference type="RuleBase" id="RU363043"/>
    </source>
</evidence>
<feature type="transmembrane region" description="Helical" evidence="10">
    <location>
        <begin position="336"/>
        <end position="358"/>
    </location>
</feature>
<dbReference type="GO" id="GO:0005886">
    <property type="term" value="C:plasma membrane"/>
    <property type="evidence" value="ECO:0007669"/>
    <property type="project" value="UniProtKB-SubCell"/>
</dbReference>
<organism evidence="13 14">
    <name type="scientific">Streptomyces hainanensis</name>
    <dbReference type="NCBI Taxonomy" id="402648"/>
    <lineage>
        <taxon>Bacteria</taxon>
        <taxon>Bacillati</taxon>
        <taxon>Actinomycetota</taxon>
        <taxon>Actinomycetes</taxon>
        <taxon>Kitasatosporales</taxon>
        <taxon>Streptomycetaceae</taxon>
        <taxon>Streptomyces</taxon>
    </lineage>
</organism>
<evidence type="ECO:0000256" key="9">
    <source>
        <dbReference type="ARBA" id="ARBA00023136"/>
    </source>
</evidence>
<proteinExistence type="inferred from homology"/>
<evidence type="ECO:0000256" key="3">
    <source>
        <dbReference type="ARBA" id="ARBA00007069"/>
    </source>
</evidence>
<keyword evidence="9 10" id="KW-0472">Membrane</keyword>
<protein>
    <recommendedName>
        <fullName evidence="10">Phosphate transport system permease protein PstA</fullName>
    </recommendedName>
</protein>
<dbReference type="CDD" id="cd06261">
    <property type="entry name" value="TM_PBP2"/>
    <property type="match status" value="1"/>
</dbReference>
<dbReference type="EMBL" id="SMKI01000324">
    <property type="protein sequence ID" value="TDC69894.1"/>
    <property type="molecule type" value="Genomic_DNA"/>
</dbReference>
<feature type="transmembrane region" description="Helical" evidence="10">
    <location>
        <begin position="145"/>
        <end position="171"/>
    </location>
</feature>
<feature type="transmembrane region" description="Helical" evidence="10">
    <location>
        <begin position="216"/>
        <end position="233"/>
    </location>
</feature>
<dbReference type="SUPFAM" id="SSF161098">
    <property type="entry name" value="MetI-like"/>
    <property type="match status" value="1"/>
</dbReference>
<dbReference type="GO" id="GO:0005315">
    <property type="term" value="F:phosphate transmembrane transporter activity"/>
    <property type="evidence" value="ECO:0007669"/>
    <property type="project" value="InterPro"/>
</dbReference>
<evidence type="ECO:0000259" key="12">
    <source>
        <dbReference type="PROSITE" id="PS50928"/>
    </source>
</evidence>
<keyword evidence="6" id="KW-0592">Phosphate transport</keyword>
<keyword evidence="5 10" id="KW-1003">Cell membrane</keyword>
<feature type="transmembrane region" description="Helical" evidence="10">
    <location>
        <begin position="37"/>
        <end position="55"/>
    </location>
</feature>
<comment type="similarity">
    <text evidence="3 10">Belongs to the binding-protein-dependent transport system permease family. CysTW subfamily.</text>
</comment>
<dbReference type="Pfam" id="PF00528">
    <property type="entry name" value="BPD_transp_1"/>
    <property type="match status" value="1"/>
</dbReference>
<comment type="caution">
    <text evidence="13">The sequence shown here is derived from an EMBL/GenBank/DDBJ whole genome shotgun (WGS) entry which is preliminary data.</text>
</comment>
<feature type="transmembrane region" description="Helical" evidence="10">
    <location>
        <begin position="265"/>
        <end position="286"/>
    </location>
</feature>
<keyword evidence="8 10" id="KW-1133">Transmembrane helix</keyword>
<reference evidence="13 14" key="1">
    <citation type="submission" date="2019-03" db="EMBL/GenBank/DDBJ databases">
        <title>Draft genome sequences of novel Actinobacteria.</title>
        <authorList>
            <person name="Sahin N."/>
            <person name="Ay H."/>
            <person name="Saygin H."/>
        </authorList>
    </citation>
    <scope>NUCLEOTIDE SEQUENCE [LARGE SCALE GENOMIC DNA]</scope>
    <source>
        <strain evidence="13 14">DSM 41900</strain>
    </source>
</reference>
<evidence type="ECO:0000256" key="7">
    <source>
        <dbReference type="ARBA" id="ARBA00022692"/>
    </source>
</evidence>
<comment type="subcellular location">
    <subcellularLocation>
        <location evidence="2 10">Cell membrane</location>
        <topology evidence="2 10">Multi-pass membrane protein</topology>
    </subcellularLocation>
</comment>